<evidence type="ECO:0000313" key="1">
    <source>
        <dbReference type="EMBL" id="GFY28402.1"/>
    </source>
</evidence>
<dbReference type="Proteomes" id="UP000887159">
    <property type="component" value="Unassembled WGS sequence"/>
</dbReference>
<gene>
    <name evidence="1" type="ORF">TNCV_1970571</name>
</gene>
<accession>A0A8X6W4Z7</accession>
<comment type="caution">
    <text evidence="1">The sequence shown here is derived from an EMBL/GenBank/DDBJ whole genome shotgun (WGS) entry which is preliminary data.</text>
</comment>
<keyword evidence="2" id="KW-1185">Reference proteome</keyword>
<proteinExistence type="predicted"/>
<sequence length="158" mass="17723">MRLEQLMMGAMYKEIVNLEVREVFSELESIRSSLVDSIREDVSKYTDKPIEERAENMVNILNDYVKEVKEKIQEKATPKASTSKAADALDAPCHNEFRGLRSDSVRQVALATTTDQRLQNLVSVAVAVECTMMSIKGGCRCPMTPQNMTLGKDRYGDA</sequence>
<dbReference type="EMBL" id="BMAU01021384">
    <property type="protein sequence ID" value="GFY28402.1"/>
    <property type="molecule type" value="Genomic_DNA"/>
</dbReference>
<protein>
    <submittedName>
        <fullName evidence="1">Uncharacterized protein</fullName>
    </submittedName>
</protein>
<reference evidence="1" key="1">
    <citation type="submission" date="2020-08" db="EMBL/GenBank/DDBJ databases">
        <title>Multicomponent nature underlies the extraordinary mechanical properties of spider dragline silk.</title>
        <authorList>
            <person name="Kono N."/>
            <person name="Nakamura H."/>
            <person name="Mori M."/>
            <person name="Yoshida Y."/>
            <person name="Ohtoshi R."/>
            <person name="Malay A.D."/>
            <person name="Moran D.A.P."/>
            <person name="Tomita M."/>
            <person name="Numata K."/>
            <person name="Arakawa K."/>
        </authorList>
    </citation>
    <scope>NUCLEOTIDE SEQUENCE</scope>
</reference>
<name>A0A8X6W4Z7_TRICX</name>
<organism evidence="1 2">
    <name type="scientific">Trichonephila clavipes</name>
    <name type="common">Golden silk orbweaver</name>
    <name type="synonym">Nephila clavipes</name>
    <dbReference type="NCBI Taxonomy" id="2585209"/>
    <lineage>
        <taxon>Eukaryota</taxon>
        <taxon>Metazoa</taxon>
        <taxon>Ecdysozoa</taxon>
        <taxon>Arthropoda</taxon>
        <taxon>Chelicerata</taxon>
        <taxon>Arachnida</taxon>
        <taxon>Araneae</taxon>
        <taxon>Araneomorphae</taxon>
        <taxon>Entelegynae</taxon>
        <taxon>Araneoidea</taxon>
        <taxon>Nephilidae</taxon>
        <taxon>Trichonephila</taxon>
    </lineage>
</organism>
<evidence type="ECO:0000313" key="2">
    <source>
        <dbReference type="Proteomes" id="UP000887159"/>
    </source>
</evidence>
<dbReference type="AlphaFoldDB" id="A0A8X6W4Z7"/>